<organism evidence="1">
    <name type="scientific">bioreactor metagenome</name>
    <dbReference type="NCBI Taxonomy" id="1076179"/>
    <lineage>
        <taxon>unclassified sequences</taxon>
        <taxon>metagenomes</taxon>
        <taxon>ecological metagenomes</taxon>
    </lineage>
</organism>
<gene>
    <name evidence="1" type="ORF">SDC9_22283</name>
</gene>
<dbReference type="EMBL" id="VSSQ01000097">
    <property type="protein sequence ID" value="MPL76438.1"/>
    <property type="molecule type" value="Genomic_DNA"/>
</dbReference>
<dbReference type="AlphaFoldDB" id="A0A644UBT4"/>
<protein>
    <submittedName>
        <fullName evidence="1">Uncharacterized protein</fullName>
    </submittedName>
</protein>
<comment type="caution">
    <text evidence="1">The sequence shown here is derived from an EMBL/GenBank/DDBJ whole genome shotgun (WGS) entry which is preliminary data.</text>
</comment>
<reference evidence="1" key="1">
    <citation type="submission" date="2019-08" db="EMBL/GenBank/DDBJ databases">
        <authorList>
            <person name="Kucharzyk K."/>
            <person name="Murdoch R.W."/>
            <person name="Higgins S."/>
            <person name="Loffler F."/>
        </authorList>
    </citation>
    <scope>NUCLEOTIDE SEQUENCE</scope>
</reference>
<sequence length="65" mass="7093">MKQNLKISVSKEPKADGILSCRTVSVRERILRFFLGGKQKITILVPGDSVEEVAICTAKEGGMES</sequence>
<proteinExistence type="predicted"/>
<evidence type="ECO:0000313" key="1">
    <source>
        <dbReference type="EMBL" id="MPL76438.1"/>
    </source>
</evidence>
<name>A0A644UBT4_9ZZZZ</name>
<accession>A0A644UBT4</accession>